<dbReference type="AlphaFoldDB" id="A0A8J5SKG7"/>
<gene>
    <name evidence="2" type="ORF">GUJ93_ZPchr0004g40246</name>
</gene>
<reference evidence="2" key="2">
    <citation type="submission" date="2021-02" db="EMBL/GenBank/DDBJ databases">
        <authorList>
            <person name="Kimball J.A."/>
            <person name="Haas M.W."/>
            <person name="Macchietto M."/>
            <person name="Kono T."/>
            <person name="Duquette J."/>
            <person name="Shao M."/>
        </authorList>
    </citation>
    <scope>NUCLEOTIDE SEQUENCE</scope>
    <source>
        <tissue evidence="2">Fresh leaf tissue</tissue>
    </source>
</reference>
<organism evidence="2 3">
    <name type="scientific">Zizania palustris</name>
    <name type="common">Northern wild rice</name>
    <dbReference type="NCBI Taxonomy" id="103762"/>
    <lineage>
        <taxon>Eukaryota</taxon>
        <taxon>Viridiplantae</taxon>
        <taxon>Streptophyta</taxon>
        <taxon>Embryophyta</taxon>
        <taxon>Tracheophyta</taxon>
        <taxon>Spermatophyta</taxon>
        <taxon>Magnoliopsida</taxon>
        <taxon>Liliopsida</taxon>
        <taxon>Poales</taxon>
        <taxon>Poaceae</taxon>
        <taxon>BOP clade</taxon>
        <taxon>Oryzoideae</taxon>
        <taxon>Oryzeae</taxon>
        <taxon>Zizaniinae</taxon>
        <taxon>Zizania</taxon>
    </lineage>
</organism>
<protein>
    <submittedName>
        <fullName evidence="2">Uncharacterized protein</fullName>
    </submittedName>
</protein>
<reference evidence="2" key="1">
    <citation type="journal article" date="2021" name="bioRxiv">
        <title>Whole Genome Assembly and Annotation of Northern Wild Rice, Zizania palustris L., Supports a Whole Genome Duplication in the Zizania Genus.</title>
        <authorList>
            <person name="Haas M."/>
            <person name="Kono T."/>
            <person name="Macchietto M."/>
            <person name="Millas R."/>
            <person name="McGilp L."/>
            <person name="Shao M."/>
            <person name="Duquette J."/>
            <person name="Hirsch C.N."/>
            <person name="Kimball J."/>
        </authorList>
    </citation>
    <scope>NUCLEOTIDE SEQUENCE</scope>
    <source>
        <tissue evidence="2">Fresh leaf tissue</tissue>
    </source>
</reference>
<evidence type="ECO:0000313" key="2">
    <source>
        <dbReference type="EMBL" id="KAG8065917.1"/>
    </source>
</evidence>
<evidence type="ECO:0000256" key="1">
    <source>
        <dbReference type="SAM" id="MobiDB-lite"/>
    </source>
</evidence>
<dbReference type="EMBL" id="JAAALK010000285">
    <property type="protein sequence ID" value="KAG8065917.1"/>
    <property type="molecule type" value="Genomic_DNA"/>
</dbReference>
<feature type="region of interest" description="Disordered" evidence="1">
    <location>
        <begin position="42"/>
        <end position="71"/>
    </location>
</feature>
<comment type="caution">
    <text evidence="2">The sequence shown here is derived from an EMBL/GenBank/DDBJ whole genome shotgun (WGS) entry which is preliminary data.</text>
</comment>
<accession>A0A8J5SKG7</accession>
<keyword evidence="3" id="KW-1185">Reference proteome</keyword>
<name>A0A8J5SKG7_ZIZPA</name>
<evidence type="ECO:0000313" key="3">
    <source>
        <dbReference type="Proteomes" id="UP000729402"/>
    </source>
</evidence>
<sequence length="82" mass="8546">MVATRKGMAKPLGTVFSPEETRRVVARVAEATAALSSLASRASLPIMPRSSPSSRGSPTSSPTRSWSPLVPPLLVSPTVCNV</sequence>
<proteinExistence type="predicted"/>
<dbReference type="Proteomes" id="UP000729402">
    <property type="component" value="Unassembled WGS sequence"/>
</dbReference>